<name>A0A918LIT3_9PSEU</name>
<evidence type="ECO:0000313" key="2">
    <source>
        <dbReference type="EMBL" id="GGS57768.1"/>
    </source>
</evidence>
<sequence>MSTVTSKDGTAIAYEKVGQGPPVVLVDGAFVYRSDIDPWTPQFAAKLGETHTVYTFERRGRGKSGDTQPYAIQREIEDIAAVIEEAGGSAYVIGFSSGAVLSLDAAAAGLPIKKLAVYEPPFIVDDTHPPRPADYVTAARALVAEGRKTDAVKYALTKTVFLPEEMVEGMASQPFWPLMEAVGPTVPYDGEIMDGLMSGNPLPTDRWASSTVPTLILHGGASEQWMHNAAKELHKILPTAVDIQALPDQTHDVSPDVIAPVLSKYFAD</sequence>
<proteinExistence type="predicted"/>
<dbReference type="EMBL" id="BMRB01000009">
    <property type="protein sequence ID" value="GGS57768.1"/>
    <property type="molecule type" value="Genomic_DNA"/>
</dbReference>
<dbReference type="Gene3D" id="3.40.50.1820">
    <property type="entry name" value="alpha/beta hydrolase"/>
    <property type="match status" value="1"/>
</dbReference>
<dbReference type="GO" id="GO:0016787">
    <property type="term" value="F:hydrolase activity"/>
    <property type="evidence" value="ECO:0007669"/>
    <property type="project" value="UniProtKB-KW"/>
</dbReference>
<dbReference type="AlphaFoldDB" id="A0A918LIT3"/>
<dbReference type="InterPro" id="IPR000073">
    <property type="entry name" value="AB_hydrolase_1"/>
</dbReference>
<dbReference type="InterPro" id="IPR029058">
    <property type="entry name" value="AB_hydrolase_fold"/>
</dbReference>
<dbReference type="Pfam" id="PF12697">
    <property type="entry name" value="Abhydrolase_6"/>
    <property type="match status" value="1"/>
</dbReference>
<dbReference type="RefSeq" id="WP_189214064.1">
    <property type="nucleotide sequence ID" value="NZ_BMRB01000009.1"/>
</dbReference>
<reference evidence="2" key="2">
    <citation type="submission" date="2020-09" db="EMBL/GenBank/DDBJ databases">
        <authorList>
            <person name="Sun Q."/>
            <person name="Ohkuma M."/>
        </authorList>
    </citation>
    <scope>NUCLEOTIDE SEQUENCE</scope>
    <source>
        <strain evidence="2">JCM 3276</strain>
    </source>
</reference>
<evidence type="ECO:0000313" key="3">
    <source>
        <dbReference type="Proteomes" id="UP000660680"/>
    </source>
</evidence>
<feature type="domain" description="AB hydrolase-1" evidence="1">
    <location>
        <begin position="39"/>
        <end position="252"/>
    </location>
</feature>
<dbReference type="Proteomes" id="UP000660680">
    <property type="component" value="Unassembled WGS sequence"/>
</dbReference>
<accession>A0A918LIT3</accession>
<keyword evidence="3" id="KW-1185">Reference proteome</keyword>
<gene>
    <name evidence="2" type="ORF">GCM10010171_60950</name>
</gene>
<organism evidence="2 3">
    <name type="scientific">Actinokineospora fastidiosa</name>
    <dbReference type="NCBI Taxonomy" id="1816"/>
    <lineage>
        <taxon>Bacteria</taxon>
        <taxon>Bacillati</taxon>
        <taxon>Actinomycetota</taxon>
        <taxon>Actinomycetes</taxon>
        <taxon>Pseudonocardiales</taxon>
        <taxon>Pseudonocardiaceae</taxon>
        <taxon>Actinokineospora</taxon>
    </lineage>
</organism>
<keyword evidence="2" id="KW-0378">Hydrolase</keyword>
<dbReference type="SUPFAM" id="SSF53474">
    <property type="entry name" value="alpha/beta-Hydrolases"/>
    <property type="match status" value="1"/>
</dbReference>
<reference evidence="2" key="1">
    <citation type="journal article" date="2014" name="Int. J. Syst. Evol. Microbiol.">
        <title>Complete genome sequence of Corynebacterium casei LMG S-19264T (=DSM 44701T), isolated from a smear-ripened cheese.</title>
        <authorList>
            <consortium name="US DOE Joint Genome Institute (JGI-PGF)"/>
            <person name="Walter F."/>
            <person name="Albersmeier A."/>
            <person name="Kalinowski J."/>
            <person name="Ruckert C."/>
        </authorList>
    </citation>
    <scope>NUCLEOTIDE SEQUENCE</scope>
    <source>
        <strain evidence="2">JCM 3276</strain>
    </source>
</reference>
<dbReference type="InterPro" id="IPR050471">
    <property type="entry name" value="AB_hydrolase"/>
</dbReference>
<comment type="caution">
    <text evidence="2">The sequence shown here is derived from an EMBL/GenBank/DDBJ whole genome shotgun (WGS) entry which is preliminary data.</text>
</comment>
<evidence type="ECO:0000259" key="1">
    <source>
        <dbReference type="Pfam" id="PF12697"/>
    </source>
</evidence>
<dbReference type="PANTHER" id="PTHR43433:SF5">
    <property type="entry name" value="AB HYDROLASE-1 DOMAIN-CONTAINING PROTEIN"/>
    <property type="match status" value="1"/>
</dbReference>
<protein>
    <submittedName>
        <fullName evidence="2">Alpha/beta hydrolase</fullName>
    </submittedName>
</protein>
<dbReference type="PANTHER" id="PTHR43433">
    <property type="entry name" value="HYDROLASE, ALPHA/BETA FOLD FAMILY PROTEIN"/>
    <property type="match status" value="1"/>
</dbReference>